<evidence type="ECO:0000256" key="3">
    <source>
        <dbReference type="ARBA" id="ARBA00023163"/>
    </source>
</evidence>
<evidence type="ECO:0000313" key="5">
    <source>
        <dbReference type="EMBL" id="CBY83976.1"/>
    </source>
</evidence>
<dbReference type="PANTHER" id="PTHR43132">
    <property type="entry name" value="ARSENICAL RESISTANCE OPERON REPRESSOR ARSR-RELATED"/>
    <property type="match status" value="1"/>
</dbReference>
<organism evidence="5">
    <name type="scientific">Serratia sp. (strain ATCC 39006)</name>
    <name type="common">Prodigiosinella confusarubida</name>
    <dbReference type="NCBI Taxonomy" id="104623"/>
    <lineage>
        <taxon>Bacteria</taxon>
        <taxon>Pseudomonadati</taxon>
        <taxon>Pseudomonadota</taxon>
        <taxon>Gammaproteobacteria</taxon>
        <taxon>Enterobacterales</taxon>
        <taxon>Pectobacteriaceae</taxon>
        <taxon>Prodigiosinella</taxon>
    </lineage>
</organism>
<dbReference type="PANTHER" id="PTHR43132:SF2">
    <property type="entry name" value="ARSENICAL RESISTANCE OPERON REPRESSOR ARSR-RELATED"/>
    <property type="match status" value="1"/>
</dbReference>
<dbReference type="GO" id="GO:0003700">
    <property type="term" value="F:DNA-binding transcription factor activity"/>
    <property type="evidence" value="ECO:0007669"/>
    <property type="project" value="InterPro"/>
</dbReference>
<keyword evidence="1" id="KW-0805">Transcription regulation</keyword>
<accession>E7BBJ0</accession>
<dbReference type="NCBIfam" id="NF033788">
    <property type="entry name" value="HTH_metalloreg"/>
    <property type="match status" value="1"/>
</dbReference>
<dbReference type="InterPro" id="IPR036390">
    <property type="entry name" value="WH_DNA-bd_sf"/>
</dbReference>
<reference evidence="5" key="1">
    <citation type="journal article" date="2011" name="J. Bacteriol.">
        <title>PigS and PigP regulate prodigiosin biosynthesis in Serratia via differential control of divergent operons, which include predicted transporters of sulfur-containing molecules.</title>
        <authorList>
            <person name="Gristwood T."/>
            <person name="McNeil M.B."/>
            <person name="Clulow J.S."/>
            <person name="Salmond G.P."/>
            <person name="Fineran P.C."/>
        </authorList>
    </citation>
    <scope>NUCLEOTIDE SEQUENCE</scope>
    <source>
        <strain evidence="5">ATCC 39006</strain>
    </source>
</reference>
<dbReference type="InterPro" id="IPR036388">
    <property type="entry name" value="WH-like_DNA-bd_sf"/>
</dbReference>
<dbReference type="EMBL" id="FR750283">
    <property type="protein sequence ID" value="CBY83976.1"/>
    <property type="molecule type" value="Genomic_DNA"/>
</dbReference>
<dbReference type="InterPro" id="IPR001845">
    <property type="entry name" value="HTH_ArsR_DNA-bd_dom"/>
</dbReference>
<dbReference type="eggNOG" id="COG0640">
    <property type="taxonomic scope" value="Bacteria"/>
</dbReference>
<dbReference type="PRINTS" id="PR00778">
    <property type="entry name" value="HTHARSR"/>
</dbReference>
<protein>
    <submittedName>
        <fullName evidence="5">ArsR-family transcriptional regulator</fullName>
    </submittedName>
</protein>
<dbReference type="InterPro" id="IPR011991">
    <property type="entry name" value="ArsR-like_HTH"/>
</dbReference>
<dbReference type="Pfam" id="PF01022">
    <property type="entry name" value="HTH_5"/>
    <property type="match status" value="1"/>
</dbReference>
<evidence type="ECO:0000256" key="1">
    <source>
        <dbReference type="ARBA" id="ARBA00023015"/>
    </source>
</evidence>
<evidence type="ECO:0000259" key="4">
    <source>
        <dbReference type="PROSITE" id="PS50987"/>
    </source>
</evidence>
<dbReference type="Gene3D" id="1.10.10.10">
    <property type="entry name" value="Winged helix-like DNA-binding domain superfamily/Winged helix DNA-binding domain"/>
    <property type="match status" value="1"/>
</dbReference>
<dbReference type="CDD" id="cd00090">
    <property type="entry name" value="HTH_ARSR"/>
    <property type="match status" value="1"/>
</dbReference>
<proteinExistence type="predicted"/>
<feature type="domain" description="HTH arsR-type" evidence="4">
    <location>
        <begin position="15"/>
        <end position="109"/>
    </location>
</feature>
<dbReference type="GO" id="GO:0003677">
    <property type="term" value="F:DNA binding"/>
    <property type="evidence" value="ECO:0007669"/>
    <property type="project" value="UniProtKB-KW"/>
</dbReference>
<evidence type="ECO:0000256" key="2">
    <source>
        <dbReference type="ARBA" id="ARBA00023125"/>
    </source>
</evidence>
<dbReference type="RefSeq" id="WP_021014636.1">
    <property type="nucleotide sequence ID" value="NZ_CP025084.1"/>
</dbReference>
<dbReference type="SUPFAM" id="SSF46785">
    <property type="entry name" value="Winged helix' DNA-binding domain"/>
    <property type="match status" value="1"/>
</dbReference>
<keyword evidence="3" id="KW-0804">Transcription</keyword>
<gene>
    <name evidence="5" type="primary">pigS</name>
</gene>
<keyword evidence="2" id="KW-0238">DNA-binding</keyword>
<sequence>MDNATISQEKIDQEKMRDAAATATTVLRALANDDRLLLMCHLSQGEASVGEMEAALGIYQPTLSQQLGVMRRLQLVATRREGKQIFYRIDDPKVLVLLNTLYQLYCPKDEIEGAGHDH</sequence>
<name>E7BBJ0_SERS3</name>
<dbReference type="SMART" id="SM00418">
    <property type="entry name" value="HTH_ARSR"/>
    <property type="match status" value="1"/>
</dbReference>
<dbReference type="InterPro" id="IPR051011">
    <property type="entry name" value="Metal_resp_trans_reg"/>
</dbReference>
<dbReference type="PROSITE" id="PS50987">
    <property type="entry name" value="HTH_ARSR_2"/>
    <property type="match status" value="1"/>
</dbReference>
<dbReference type="AlphaFoldDB" id="E7BBJ0"/>